<dbReference type="PRINTS" id="PR00182">
    <property type="entry name" value="ECOLNEIPORIN"/>
</dbReference>
<dbReference type="RefSeq" id="WP_061124325.1">
    <property type="nucleotide sequence ID" value="NZ_FCOF02000009.1"/>
</dbReference>
<dbReference type="OrthoDB" id="8982743at2"/>
<dbReference type="Proteomes" id="UP000054870">
    <property type="component" value="Unassembled WGS sequence"/>
</dbReference>
<keyword evidence="14" id="KW-1185">Reference proteome</keyword>
<keyword evidence="9" id="KW-0472">Membrane</keyword>
<keyword evidence="5" id="KW-0812">Transmembrane</keyword>
<evidence type="ECO:0000256" key="2">
    <source>
        <dbReference type="ARBA" id="ARBA00011233"/>
    </source>
</evidence>
<evidence type="ECO:0000256" key="7">
    <source>
        <dbReference type="ARBA" id="ARBA00023065"/>
    </source>
</evidence>
<feature type="signal peptide" evidence="11">
    <location>
        <begin position="1"/>
        <end position="20"/>
    </location>
</feature>
<evidence type="ECO:0000256" key="5">
    <source>
        <dbReference type="ARBA" id="ARBA00022692"/>
    </source>
</evidence>
<dbReference type="GO" id="GO:0034220">
    <property type="term" value="P:monoatomic ion transmembrane transport"/>
    <property type="evidence" value="ECO:0007669"/>
    <property type="project" value="InterPro"/>
</dbReference>
<keyword evidence="8" id="KW-0626">Porin</keyword>
<dbReference type="PANTHER" id="PTHR34501:SF9">
    <property type="entry name" value="MAJOR OUTER MEMBRANE PROTEIN P.IA"/>
    <property type="match status" value="1"/>
</dbReference>
<comment type="caution">
    <text evidence="13">The sequence shown here is derived from an EMBL/GenBank/DDBJ whole genome shotgun (WGS) entry which is preliminary data.</text>
</comment>
<dbReference type="AlphaFoldDB" id="A0A158AN10"/>
<evidence type="ECO:0000256" key="4">
    <source>
        <dbReference type="ARBA" id="ARBA00022452"/>
    </source>
</evidence>
<accession>A0A158AN10</accession>
<reference evidence="13" key="1">
    <citation type="submission" date="2016-01" db="EMBL/GenBank/DDBJ databases">
        <authorList>
            <person name="Peeters C."/>
        </authorList>
    </citation>
    <scope>NUCLEOTIDE SEQUENCE [LARGE SCALE GENOMIC DNA]</scope>
    <source>
        <strain evidence="13">LMG 29318</strain>
    </source>
</reference>
<evidence type="ECO:0000256" key="10">
    <source>
        <dbReference type="ARBA" id="ARBA00023237"/>
    </source>
</evidence>
<dbReference type="GO" id="GO:0046930">
    <property type="term" value="C:pore complex"/>
    <property type="evidence" value="ECO:0007669"/>
    <property type="project" value="UniProtKB-KW"/>
</dbReference>
<keyword evidence="6 11" id="KW-0732">Signal</keyword>
<dbReference type="GO" id="GO:0015288">
    <property type="term" value="F:porin activity"/>
    <property type="evidence" value="ECO:0007669"/>
    <property type="project" value="UniProtKB-KW"/>
</dbReference>
<dbReference type="PANTHER" id="PTHR34501">
    <property type="entry name" value="PROTEIN YDDL-RELATED"/>
    <property type="match status" value="1"/>
</dbReference>
<dbReference type="Pfam" id="PF13609">
    <property type="entry name" value="Porin_4"/>
    <property type="match status" value="1"/>
</dbReference>
<dbReference type="GO" id="GO:0009279">
    <property type="term" value="C:cell outer membrane"/>
    <property type="evidence" value="ECO:0007669"/>
    <property type="project" value="UniProtKB-SubCell"/>
</dbReference>
<dbReference type="InterPro" id="IPR050298">
    <property type="entry name" value="Gram-neg_bact_OMP"/>
</dbReference>
<evidence type="ECO:0000256" key="1">
    <source>
        <dbReference type="ARBA" id="ARBA00004571"/>
    </source>
</evidence>
<comment type="subcellular location">
    <subcellularLocation>
        <location evidence="1">Cell outer membrane</location>
        <topology evidence="1">Multi-pass membrane protein</topology>
    </subcellularLocation>
</comment>
<comment type="subunit">
    <text evidence="2">Homotrimer.</text>
</comment>
<sequence>MKKTLMVAALSGVFATAAHAQSSVTLYGLIDAGITYTNNQITTVGGPGHSNFKATSGSVNGSRWGLRGSEDLGGGLKAIFTLENGFNIMNGTNGQGGREFGRQAFVGLSSNQFGAITLGRQYDSVVDFLGPLALTGTQYGGTQFAHPFDNDNLDNTFRVNNSVKYTSANYAGFKLGAMYGFSNEAGGFADNRAYSVGASYNYGPLNVAAAYMQLNNVGSPTNNINGAITTDNTPFVAGRQRIFGGGLSYAFGPATVGFVFTQTMLDNASSITSVGTQGAGSINLTDGHVRFTNYEVNGRYNLTPALSLAGAYTYTDSRIDGEKPKFHQFSLQTAYALSKRTDVYLQGEYQHMTDKDNLPIGAVINGVGMSSNSNQVSATVGMRHRF</sequence>
<evidence type="ECO:0000256" key="11">
    <source>
        <dbReference type="SAM" id="SignalP"/>
    </source>
</evidence>
<dbReference type="CDD" id="cd00342">
    <property type="entry name" value="gram_neg_porins"/>
    <property type="match status" value="1"/>
</dbReference>
<name>A0A158AN10_9BURK</name>
<keyword evidence="3" id="KW-0813">Transport</keyword>
<evidence type="ECO:0000313" key="14">
    <source>
        <dbReference type="Proteomes" id="UP000054870"/>
    </source>
</evidence>
<feature type="domain" description="Porin" evidence="12">
    <location>
        <begin position="8"/>
        <end position="351"/>
    </location>
</feature>
<dbReference type="InterPro" id="IPR001702">
    <property type="entry name" value="Porin_Gram-ve"/>
</dbReference>
<proteinExistence type="predicted"/>
<dbReference type="SUPFAM" id="SSF56935">
    <property type="entry name" value="Porins"/>
    <property type="match status" value="1"/>
</dbReference>
<evidence type="ECO:0000313" key="13">
    <source>
        <dbReference type="EMBL" id="SAK59125.1"/>
    </source>
</evidence>
<evidence type="ECO:0000256" key="6">
    <source>
        <dbReference type="ARBA" id="ARBA00022729"/>
    </source>
</evidence>
<gene>
    <name evidence="13" type="ORF">AWB75_02406</name>
</gene>
<evidence type="ECO:0000259" key="12">
    <source>
        <dbReference type="Pfam" id="PF13609"/>
    </source>
</evidence>
<dbReference type="InterPro" id="IPR033900">
    <property type="entry name" value="Gram_neg_porin_domain"/>
</dbReference>
<organism evidence="13 14">
    <name type="scientific">Caballeronia catudaia</name>
    <dbReference type="NCBI Taxonomy" id="1777136"/>
    <lineage>
        <taxon>Bacteria</taxon>
        <taxon>Pseudomonadati</taxon>
        <taxon>Pseudomonadota</taxon>
        <taxon>Betaproteobacteria</taxon>
        <taxon>Burkholderiales</taxon>
        <taxon>Burkholderiaceae</taxon>
        <taxon>Caballeronia</taxon>
    </lineage>
</organism>
<keyword evidence="10" id="KW-0998">Cell outer membrane</keyword>
<evidence type="ECO:0000256" key="3">
    <source>
        <dbReference type="ARBA" id="ARBA00022448"/>
    </source>
</evidence>
<dbReference type="InterPro" id="IPR023614">
    <property type="entry name" value="Porin_dom_sf"/>
</dbReference>
<evidence type="ECO:0000256" key="9">
    <source>
        <dbReference type="ARBA" id="ARBA00023136"/>
    </source>
</evidence>
<dbReference type="EMBL" id="FCOF02000009">
    <property type="protein sequence ID" value="SAK59125.1"/>
    <property type="molecule type" value="Genomic_DNA"/>
</dbReference>
<evidence type="ECO:0000256" key="8">
    <source>
        <dbReference type="ARBA" id="ARBA00023114"/>
    </source>
</evidence>
<feature type="chain" id="PRO_5007620783" evidence="11">
    <location>
        <begin position="21"/>
        <end position="386"/>
    </location>
</feature>
<dbReference type="Gene3D" id="2.40.160.10">
    <property type="entry name" value="Porin"/>
    <property type="match status" value="1"/>
</dbReference>
<keyword evidence="7" id="KW-0406">Ion transport</keyword>
<keyword evidence="4" id="KW-1134">Transmembrane beta strand</keyword>
<protein>
    <submittedName>
        <fullName evidence="13">Outer membrane protein, (Porin)</fullName>
    </submittedName>
</protein>